<evidence type="ECO:0000313" key="2">
    <source>
        <dbReference type="Proteomes" id="UP000664940"/>
    </source>
</evidence>
<protein>
    <submittedName>
        <fullName evidence="1">Uncharacterized protein</fullName>
    </submittedName>
</protein>
<dbReference type="AlphaFoldDB" id="A0A833ZWF0"/>
<comment type="caution">
    <text evidence="1">The sequence shown here is derived from an EMBL/GenBank/DDBJ whole genome shotgun (WGS) entry which is preliminary data.</text>
</comment>
<dbReference type="EMBL" id="JABVXQ010000006">
    <property type="protein sequence ID" value="KAF6104247.1"/>
    <property type="molecule type" value="Genomic_DNA"/>
</dbReference>
<dbReference type="Proteomes" id="UP000664940">
    <property type="component" value="Unassembled WGS sequence"/>
</dbReference>
<proteinExistence type="predicted"/>
<organism evidence="1 2">
    <name type="scientific">Phyllostomus discolor</name>
    <name type="common">pale spear-nosed bat</name>
    <dbReference type="NCBI Taxonomy" id="89673"/>
    <lineage>
        <taxon>Eukaryota</taxon>
        <taxon>Metazoa</taxon>
        <taxon>Chordata</taxon>
        <taxon>Craniata</taxon>
        <taxon>Vertebrata</taxon>
        <taxon>Euteleostomi</taxon>
        <taxon>Mammalia</taxon>
        <taxon>Eutheria</taxon>
        <taxon>Laurasiatheria</taxon>
        <taxon>Chiroptera</taxon>
        <taxon>Yangochiroptera</taxon>
        <taxon>Phyllostomidae</taxon>
        <taxon>Phyllostominae</taxon>
        <taxon>Phyllostomus</taxon>
    </lineage>
</organism>
<sequence>MRVLSSVANCGRSQKWGCRGLLAWGFKPRCGSHWRENHVVLAECGLQQPLCREDHLAVALQRGPQPMQRERTTWSLAEWRLPQPLCQENHAAVPAWGLPWPCERIVTWLWQSGNLPPPPAAIGERTTWLCQSGDPLSFSRGNHHPVLAEILATQLMVPGTKGGLPAETDYWEELGAA</sequence>
<gene>
    <name evidence="1" type="ORF">HJG60_011247</name>
</gene>
<name>A0A833ZWF0_9CHIR</name>
<evidence type="ECO:0000313" key="1">
    <source>
        <dbReference type="EMBL" id="KAF6104247.1"/>
    </source>
</evidence>
<accession>A0A833ZWF0</accession>
<reference evidence="1 2" key="1">
    <citation type="journal article" date="2020" name="Nature">
        <title>Six reference-quality genomes reveal evolution of bat adaptations.</title>
        <authorList>
            <person name="Jebb D."/>
            <person name="Huang Z."/>
            <person name="Pippel M."/>
            <person name="Hughes G.M."/>
            <person name="Lavrichenko K."/>
            <person name="Devanna P."/>
            <person name="Winkler S."/>
            <person name="Jermiin L.S."/>
            <person name="Skirmuntt E.C."/>
            <person name="Katzourakis A."/>
            <person name="Burkitt-Gray L."/>
            <person name="Ray D.A."/>
            <person name="Sullivan K.A.M."/>
            <person name="Roscito J.G."/>
            <person name="Kirilenko B.M."/>
            <person name="Davalos L.M."/>
            <person name="Corthals A.P."/>
            <person name="Power M.L."/>
            <person name="Jones G."/>
            <person name="Ransome R.D."/>
            <person name="Dechmann D.K.N."/>
            <person name="Locatelli A.G."/>
            <person name="Puechmaille S.J."/>
            <person name="Fedrigo O."/>
            <person name="Jarvis E.D."/>
            <person name="Hiller M."/>
            <person name="Vernes S.C."/>
            <person name="Myers E.W."/>
            <person name="Teeling E.C."/>
        </authorList>
    </citation>
    <scope>NUCLEOTIDE SEQUENCE [LARGE SCALE GENOMIC DNA]</scope>
    <source>
        <strain evidence="1">Bat1K_MPI-CBG_1</strain>
    </source>
</reference>